<dbReference type="EMBL" id="JAEUBG010002352">
    <property type="protein sequence ID" value="KAH3684725.1"/>
    <property type="molecule type" value="Genomic_DNA"/>
</dbReference>
<keyword evidence="2" id="KW-1185">Reference proteome</keyword>
<name>A0A9P8TN17_WICPI</name>
<dbReference type="Proteomes" id="UP000774326">
    <property type="component" value="Unassembled WGS sequence"/>
</dbReference>
<proteinExistence type="predicted"/>
<dbReference type="AlphaFoldDB" id="A0A9P8TN17"/>
<accession>A0A9P8TN17</accession>
<gene>
    <name evidence="1" type="ORF">WICPIJ_004311</name>
</gene>
<comment type="caution">
    <text evidence="1">The sequence shown here is derived from an EMBL/GenBank/DDBJ whole genome shotgun (WGS) entry which is preliminary data.</text>
</comment>
<reference evidence="1" key="2">
    <citation type="submission" date="2021-01" db="EMBL/GenBank/DDBJ databases">
        <authorList>
            <person name="Schikora-Tamarit M.A."/>
        </authorList>
    </citation>
    <scope>NUCLEOTIDE SEQUENCE</scope>
    <source>
        <strain evidence="1">CBS2887</strain>
    </source>
</reference>
<reference evidence="1" key="1">
    <citation type="journal article" date="2021" name="Open Biol.">
        <title>Shared evolutionary footprints suggest mitochondrial oxidative damage underlies multiple complex I losses in fungi.</title>
        <authorList>
            <person name="Schikora-Tamarit M.A."/>
            <person name="Marcet-Houben M."/>
            <person name="Nosek J."/>
            <person name="Gabaldon T."/>
        </authorList>
    </citation>
    <scope>NUCLEOTIDE SEQUENCE</scope>
    <source>
        <strain evidence="1">CBS2887</strain>
    </source>
</reference>
<evidence type="ECO:0000313" key="2">
    <source>
        <dbReference type="Proteomes" id="UP000774326"/>
    </source>
</evidence>
<organism evidence="1 2">
    <name type="scientific">Wickerhamomyces pijperi</name>
    <name type="common">Yeast</name>
    <name type="synonym">Pichia pijperi</name>
    <dbReference type="NCBI Taxonomy" id="599730"/>
    <lineage>
        <taxon>Eukaryota</taxon>
        <taxon>Fungi</taxon>
        <taxon>Dikarya</taxon>
        <taxon>Ascomycota</taxon>
        <taxon>Saccharomycotina</taxon>
        <taxon>Saccharomycetes</taxon>
        <taxon>Phaffomycetales</taxon>
        <taxon>Wickerhamomycetaceae</taxon>
        <taxon>Wickerhamomyces</taxon>
    </lineage>
</organism>
<evidence type="ECO:0000313" key="1">
    <source>
        <dbReference type="EMBL" id="KAH3684725.1"/>
    </source>
</evidence>
<protein>
    <submittedName>
        <fullName evidence="1">Uncharacterized protein</fullName>
    </submittedName>
</protein>
<sequence length="109" mass="11568">MLFADSSSAVSSADADAAGVAVRSISSSSSWINLNDPVSSSFVLNKIEIGIVVIVFAVRTELIGIGLTEFTLSDILNIAIGRGFACVVVHLKIRLFLVIIVQRATEFIV</sequence>